<evidence type="ECO:0000256" key="1">
    <source>
        <dbReference type="SAM" id="Phobius"/>
    </source>
</evidence>
<feature type="transmembrane region" description="Helical" evidence="1">
    <location>
        <begin position="36"/>
        <end position="54"/>
    </location>
</feature>
<dbReference type="EMBL" id="JAAAMJ010000001">
    <property type="protein sequence ID" value="NDV85507.1"/>
    <property type="molecule type" value="Genomic_DNA"/>
</dbReference>
<sequence>MGKSRADAALRLGLLVDRFYWLQESRQQTARRDGQVLAATLGGTALFLAGPALGFGTAGLAWFAAVVIVGAAAYVLATLDRRVRTLDCAARAERELEDAGFGVHAGVVHDRHGHVVIRPSGLAFAFDTPNPRITGLSRGTQV</sequence>
<proteinExistence type="predicted"/>
<dbReference type="AlphaFoldDB" id="A0A6L9MCJ9"/>
<evidence type="ECO:0000313" key="3">
    <source>
        <dbReference type="Proteomes" id="UP000476332"/>
    </source>
</evidence>
<dbReference type="RefSeq" id="WP_163042227.1">
    <property type="nucleotide sequence ID" value="NZ_JAAAMJ010000001.1"/>
</dbReference>
<feature type="transmembrane region" description="Helical" evidence="1">
    <location>
        <begin position="60"/>
        <end position="77"/>
    </location>
</feature>
<gene>
    <name evidence="2" type="ORF">GTW51_02220</name>
</gene>
<reference evidence="2 3" key="1">
    <citation type="submission" date="2020-01" db="EMBL/GenBank/DDBJ databases">
        <title>Genomes of bacteria type strains.</title>
        <authorList>
            <person name="Chen J."/>
            <person name="Zhu S."/>
            <person name="Chen J."/>
        </authorList>
    </citation>
    <scope>NUCLEOTIDE SEQUENCE [LARGE SCALE GENOMIC DNA]</scope>
    <source>
        <strain evidence="2 3">KCTC 52919</strain>
    </source>
</reference>
<dbReference type="Proteomes" id="UP000476332">
    <property type="component" value="Unassembled WGS sequence"/>
</dbReference>
<name>A0A6L9MCJ9_9HYPH</name>
<accession>A0A6L9MCJ9</accession>
<evidence type="ECO:0000313" key="2">
    <source>
        <dbReference type="EMBL" id="NDV85507.1"/>
    </source>
</evidence>
<keyword evidence="1" id="KW-0472">Membrane</keyword>
<comment type="caution">
    <text evidence="2">The sequence shown here is derived from an EMBL/GenBank/DDBJ whole genome shotgun (WGS) entry which is preliminary data.</text>
</comment>
<keyword evidence="1" id="KW-0812">Transmembrane</keyword>
<keyword evidence="3" id="KW-1185">Reference proteome</keyword>
<protein>
    <submittedName>
        <fullName evidence="2">Uncharacterized protein</fullName>
    </submittedName>
</protein>
<organism evidence="2 3">
    <name type="scientific">Aurantimonas aggregata</name>
    <dbReference type="NCBI Taxonomy" id="2047720"/>
    <lineage>
        <taxon>Bacteria</taxon>
        <taxon>Pseudomonadati</taxon>
        <taxon>Pseudomonadota</taxon>
        <taxon>Alphaproteobacteria</taxon>
        <taxon>Hyphomicrobiales</taxon>
        <taxon>Aurantimonadaceae</taxon>
        <taxon>Aurantimonas</taxon>
    </lineage>
</organism>
<keyword evidence="1" id="KW-1133">Transmembrane helix</keyword>